<dbReference type="EMBL" id="JAGFNK010000483">
    <property type="protein sequence ID" value="KAI9449654.1"/>
    <property type="molecule type" value="Genomic_DNA"/>
</dbReference>
<evidence type="ECO:0000313" key="2">
    <source>
        <dbReference type="Proteomes" id="UP001207468"/>
    </source>
</evidence>
<reference evidence="1" key="1">
    <citation type="submission" date="2021-03" db="EMBL/GenBank/DDBJ databases">
        <title>Evolutionary priming and transition to the ectomycorrhizal habit in an iconic lineage of mushroom-forming fungi: is preadaptation a requirement?</title>
        <authorList>
            <consortium name="DOE Joint Genome Institute"/>
            <person name="Looney B.P."/>
            <person name="Miyauchi S."/>
            <person name="Morin E."/>
            <person name="Drula E."/>
            <person name="Courty P.E."/>
            <person name="Chicoki N."/>
            <person name="Fauchery L."/>
            <person name="Kohler A."/>
            <person name="Kuo A."/>
            <person name="LaButti K."/>
            <person name="Pangilinan J."/>
            <person name="Lipzen A."/>
            <person name="Riley R."/>
            <person name="Andreopoulos W."/>
            <person name="He G."/>
            <person name="Johnson J."/>
            <person name="Barry K.W."/>
            <person name="Grigoriev I.V."/>
            <person name="Nagy L."/>
            <person name="Hibbett D."/>
            <person name="Henrissat B."/>
            <person name="Matheny P.B."/>
            <person name="Labbe J."/>
            <person name="Martin A.F."/>
        </authorList>
    </citation>
    <scope>NUCLEOTIDE SEQUENCE</scope>
    <source>
        <strain evidence="1">BPL698</strain>
    </source>
</reference>
<organism evidence="1 2">
    <name type="scientific">Russula earlei</name>
    <dbReference type="NCBI Taxonomy" id="71964"/>
    <lineage>
        <taxon>Eukaryota</taxon>
        <taxon>Fungi</taxon>
        <taxon>Dikarya</taxon>
        <taxon>Basidiomycota</taxon>
        <taxon>Agaricomycotina</taxon>
        <taxon>Agaricomycetes</taxon>
        <taxon>Russulales</taxon>
        <taxon>Russulaceae</taxon>
        <taxon>Russula</taxon>
    </lineage>
</organism>
<protein>
    <submittedName>
        <fullName evidence="1">Uncharacterized protein</fullName>
    </submittedName>
</protein>
<gene>
    <name evidence="1" type="ORF">F5148DRAFT_633627</name>
</gene>
<proteinExistence type="predicted"/>
<comment type="caution">
    <text evidence="1">The sequence shown here is derived from an EMBL/GenBank/DDBJ whole genome shotgun (WGS) entry which is preliminary data.</text>
</comment>
<accession>A0ACC0TUD6</accession>
<name>A0ACC0TUD6_9AGAM</name>
<evidence type="ECO:0000313" key="1">
    <source>
        <dbReference type="EMBL" id="KAI9449654.1"/>
    </source>
</evidence>
<dbReference type="Proteomes" id="UP001207468">
    <property type="component" value="Unassembled WGS sequence"/>
</dbReference>
<sequence length="446" mass="50419">MIVVLAIIAATRASPFGTSSPPLLSLDQLNAPSCDDPKGCRSLWDIIRSCAITILLCIWVSVHPNIPSPHERWPRVTVRRIGLMLATLFVPELMIAWALRQRQFAVALAEEHKKDGWTKTHGFFAIMGGFMEYEGNRPVRVLLPEQLKSYSLTGNGDFPRIAKEEIEDKSKGDIIAKTLVILQTGWFVMQCIARGVQHLPVTELELVTVAFAALNFVMYLLWWDKPLHVQRGVRVYKKRNTEEAIDDGDVESACSVGFWGALRESLSELPAAIVNGPLTAEIQWRDESWLWRVLVWPFMKPFTILSGEDEEYQDLKRVNTFYPNAWYAGREFFAVPIVIVVASIFGGIHCIGWSFTFPSTTERTLWRVASVSITVVPILLTLFMFMCMGSGADHWYDFPVAIIVIILLVAYLVGRLMLLVLPFLSLRSLPPAAYYVLHWTSVIPHV</sequence>
<keyword evidence="2" id="KW-1185">Reference proteome</keyword>